<dbReference type="InterPro" id="IPR024747">
    <property type="entry name" value="Pyridox_Oxase-rel"/>
</dbReference>
<dbReference type="EMBL" id="JBHUCM010000009">
    <property type="protein sequence ID" value="MFD1537311.1"/>
    <property type="molecule type" value="Genomic_DNA"/>
</dbReference>
<protein>
    <submittedName>
        <fullName evidence="1">Pyridoxamine 5'-phosphate oxidase family protein</fullName>
    </submittedName>
</protein>
<reference evidence="2" key="1">
    <citation type="journal article" date="2019" name="Int. J. Syst. Evol. Microbiol.">
        <title>The Global Catalogue of Microorganisms (GCM) 10K type strain sequencing project: providing services to taxonomists for standard genome sequencing and annotation.</title>
        <authorList>
            <consortium name="The Broad Institute Genomics Platform"/>
            <consortium name="The Broad Institute Genome Sequencing Center for Infectious Disease"/>
            <person name="Wu L."/>
            <person name="Ma J."/>
        </authorList>
    </citation>
    <scope>NUCLEOTIDE SEQUENCE [LARGE SCALE GENOMIC DNA]</scope>
    <source>
        <strain evidence="2">CGMCC 1.15399</strain>
    </source>
</reference>
<evidence type="ECO:0000313" key="1">
    <source>
        <dbReference type="EMBL" id="MFD1537311.1"/>
    </source>
</evidence>
<gene>
    <name evidence="1" type="ORF">ACFSJ0_09715</name>
</gene>
<evidence type="ECO:0000313" key="2">
    <source>
        <dbReference type="Proteomes" id="UP001597097"/>
    </source>
</evidence>
<keyword evidence="2" id="KW-1185">Reference proteome</keyword>
<comment type="caution">
    <text evidence="1">The sequence shown here is derived from an EMBL/GenBank/DDBJ whole genome shotgun (WGS) entry which is preliminary data.</text>
</comment>
<sequence>MGQQEGRVEALGREACLALLSTVVIGRVAWSAAGGDLKVVLVNFVLDGDSIVFRTARGGKLDAIQHGVPLTFEADDVEPALRVGWSVVLSGRADIVTDRDQVRRLEQLGGAPWVELSEPVFVRLPLREISGRRLPVHAGGVFVQPVEET</sequence>
<proteinExistence type="predicted"/>
<accession>A0ABW4G5M3</accession>
<dbReference type="Proteomes" id="UP001597097">
    <property type="component" value="Unassembled WGS sequence"/>
</dbReference>
<name>A0ABW4G5M3_9ACTN</name>
<organism evidence="1 2">
    <name type="scientific">Nonomuraea guangzhouensis</name>
    <dbReference type="NCBI Taxonomy" id="1291555"/>
    <lineage>
        <taxon>Bacteria</taxon>
        <taxon>Bacillati</taxon>
        <taxon>Actinomycetota</taxon>
        <taxon>Actinomycetes</taxon>
        <taxon>Streptosporangiales</taxon>
        <taxon>Streptosporangiaceae</taxon>
        <taxon>Nonomuraea</taxon>
    </lineage>
</organism>
<dbReference type="RefSeq" id="WP_219539904.1">
    <property type="nucleotide sequence ID" value="NZ_JAHKRM010000089.1"/>
</dbReference>
<dbReference type="Pfam" id="PF12900">
    <property type="entry name" value="Pyridox_ox_2"/>
    <property type="match status" value="1"/>
</dbReference>